<name>A0A4Z2J5Z5_9TELE</name>
<dbReference type="AlphaFoldDB" id="A0A4Z2J5Z5"/>
<accession>A0A4Z2J5Z5</accession>
<protein>
    <submittedName>
        <fullName evidence="1">Uncharacterized protein</fullName>
    </submittedName>
</protein>
<keyword evidence="2" id="KW-1185">Reference proteome</keyword>
<gene>
    <name evidence="1" type="ORF">EYF80_004052</name>
</gene>
<sequence>MVRCVTERVRESSDAEELLGAKRKRERARRGNALTLQCPPMVALYPGMTWQHLVMIPKAKFYQLSP</sequence>
<dbReference type="EMBL" id="SRLO01000019">
    <property type="protein sequence ID" value="TNN85805.1"/>
    <property type="molecule type" value="Genomic_DNA"/>
</dbReference>
<evidence type="ECO:0000313" key="1">
    <source>
        <dbReference type="EMBL" id="TNN85805.1"/>
    </source>
</evidence>
<reference evidence="1 2" key="1">
    <citation type="submission" date="2019-03" db="EMBL/GenBank/DDBJ databases">
        <title>First draft genome of Liparis tanakae, snailfish: a comprehensive survey of snailfish specific genes.</title>
        <authorList>
            <person name="Kim W."/>
            <person name="Song I."/>
            <person name="Jeong J.-H."/>
            <person name="Kim D."/>
            <person name="Kim S."/>
            <person name="Ryu S."/>
            <person name="Song J.Y."/>
            <person name="Lee S.K."/>
        </authorList>
    </citation>
    <scope>NUCLEOTIDE SEQUENCE [LARGE SCALE GENOMIC DNA]</scope>
    <source>
        <tissue evidence="1">Muscle</tissue>
    </source>
</reference>
<evidence type="ECO:0000313" key="2">
    <source>
        <dbReference type="Proteomes" id="UP000314294"/>
    </source>
</evidence>
<comment type="caution">
    <text evidence="1">The sequence shown here is derived from an EMBL/GenBank/DDBJ whole genome shotgun (WGS) entry which is preliminary data.</text>
</comment>
<proteinExistence type="predicted"/>
<organism evidence="1 2">
    <name type="scientific">Liparis tanakae</name>
    <name type="common">Tanaka's snailfish</name>
    <dbReference type="NCBI Taxonomy" id="230148"/>
    <lineage>
        <taxon>Eukaryota</taxon>
        <taxon>Metazoa</taxon>
        <taxon>Chordata</taxon>
        <taxon>Craniata</taxon>
        <taxon>Vertebrata</taxon>
        <taxon>Euteleostomi</taxon>
        <taxon>Actinopterygii</taxon>
        <taxon>Neopterygii</taxon>
        <taxon>Teleostei</taxon>
        <taxon>Neoteleostei</taxon>
        <taxon>Acanthomorphata</taxon>
        <taxon>Eupercaria</taxon>
        <taxon>Perciformes</taxon>
        <taxon>Cottioidei</taxon>
        <taxon>Cottales</taxon>
        <taxon>Liparidae</taxon>
        <taxon>Liparis</taxon>
    </lineage>
</organism>
<dbReference type="Proteomes" id="UP000314294">
    <property type="component" value="Unassembled WGS sequence"/>
</dbReference>